<feature type="domain" description="General stress protein 17M-like" evidence="2">
    <location>
        <begin position="5"/>
        <end position="69"/>
    </location>
</feature>
<name>A0A1B9AUE3_9BACI</name>
<dbReference type="AlphaFoldDB" id="A0A1B9AUE3"/>
<evidence type="ECO:0000259" key="2">
    <source>
        <dbReference type="Pfam" id="PF11181"/>
    </source>
</evidence>
<dbReference type="RefSeq" id="WP_065410891.1">
    <property type="nucleotide sequence ID" value="NZ_MAYT01000023.1"/>
</dbReference>
<keyword evidence="1" id="KW-0812">Transmembrane</keyword>
<keyword evidence="1" id="KW-1133">Transmembrane helix</keyword>
<reference evidence="4" key="1">
    <citation type="submission" date="2016-05" db="EMBL/GenBank/DDBJ databases">
        <authorList>
            <person name="Liu B."/>
            <person name="Wang J."/>
            <person name="Zhu Y."/>
            <person name="Liu G."/>
            <person name="Chen Q."/>
            <person name="Chen Z."/>
            <person name="Lan J."/>
            <person name="Che J."/>
            <person name="Ge C."/>
            <person name="Shi H."/>
            <person name="Pan Z."/>
            <person name="Liu X."/>
        </authorList>
    </citation>
    <scope>NUCLEOTIDE SEQUENCE [LARGE SCALE GENOMIC DNA]</scope>
    <source>
        <strain evidence="4">FJAT-27215</strain>
    </source>
</reference>
<feature type="transmembrane region" description="Helical" evidence="1">
    <location>
        <begin position="58"/>
        <end position="81"/>
    </location>
</feature>
<feature type="transmembrane region" description="Helical" evidence="1">
    <location>
        <begin position="87"/>
        <end position="106"/>
    </location>
</feature>
<evidence type="ECO:0000313" key="4">
    <source>
        <dbReference type="Proteomes" id="UP000092578"/>
    </source>
</evidence>
<dbReference type="Pfam" id="PF11181">
    <property type="entry name" value="YflT"/>
    <property type="match status" value="1"/>
</dbReference>
<gene>
    <name evidence="3" type="ORF">A8F95_09510</name>
</gene>
<sequence>MEKRIIGVYETEKQAQTAVENLQRKGYSLEQISIVAKNIEGLESNGEQVELKETEGMMAGATAGGIIGLAGFFVGMSALALPGIGPIIAAGPLLLTLGGAVSGAVAKAGDLNGALLEIGLEEEEARRYEEDVKKGKILVVAVE</sequence>
<organism evidence="3 4">
    <name type="scientific">Pseudobacillus wudalianchiensis</name>
    <dbReference type="NCBI Taxonomy" id="1743143"/>
    <lineage>
        <taxon>Bacteria</taxon>
        <taxon>Bacillati</taxon>
        <taxon>Bacillota</taxon>
        <taxon>Bacilli</taxon>
        <taxon>Bacillales</taxon>
        <taxon>Bacillaceae</taxon>
        <taxon>Pseudobacillus</taxon>
    </lineage>
</organism>
<dbReference type="Proteomes" id="UP000092578">
    <property type="component" value="Unassembled WGS sequence"/>
</dbReference>
<dbReference type="PANTHER" id="PTHR36109:SF2">
    <property type="entry name" value="MEMBRANE PROTEIN"/>
    <property type="match status" value="1"/>
</dbReference>
<dbReference type="InterPro" id="IPR025889">
    <property type="entry name" value="GSP17M-like_dom"/>
</dbReference>
<evidence type="ECO:0000256" key="1">
    <source>
        <dbReference type="SAM" id="Phobius"/>
    </source>
</evidence>
<comment type="caution">
    <text evidence="3">The sequence shown here is derived from an EMBL/GenBank/DDBJ whole genome shotgun (WGS) entry which is preliminary data.</text>
</comment>
<dbReference type="PANTHER" id="PTHR36109">
    <property type="entry name" value="MEMBRANE PROTEIN-RELATED"/>
    <property type="match status" value="1"/>
</dbReference>
<dbReference type="InterPro" id="IPR052948">
    <property type="entry name" value="Low_temp-induced_all0457"/>
</dbReference>
<accession>A0A1B9AUE3</accession>
<dbReference type="EMBL" id="MAYT01000023">
    <property type="protein sequence ID" value="OCA87453.1"/>
    <property type="molecule type" value="Genomic_DNA"/>
</dbReference>
<keyword evidence="1" id="KW-0472">Membrane</keyword>
<protein>
    <recommendedName>
        <fullName evidence="2">General stress protein 17M-like domain-containing protein</fullName>
    </recommendedName>
</protein>
<proteinExistence type="predicted"/>
<keyword evidence="4" id="KW-1185">Reference proteome</keyword>
<evidence type="ECO:0000313" key="3">
    <source>
        <dbReference type="EMBL" id="OCA87453.1"/>
    </source>
</evidence>